<dbReference type="InterPro" id="IPR016025">
    <property type="entry name" value="Clathrin_H-chain_N"/>
</dbReference>
<dbReference type="GO" id="GO:0006886">
    <property type="term" value="P:intracellular protein transport"/>
    <property type="evidence" value="ECO:0007669"/>
    <property type="project" value="InterPro"/>
</dbReference>
<dbReference type="GO" id="GO:0071439">
    <property type="term" value="C:clathrin complex"/>
    <property type="evidence" value="ECO:0000318"/>
    <property type="project" value="GO_Central"/>
</dbReference>
<dbReference type="Gene3D" id="2.130.10.110">
    <property type="entry name" value="Clathrin heavy-chain terminal domain"/>
    <property type="match status" value="1"/>
</dbReference>
<accession>A0A8R1U466</accession>
<protein>
    <submittedName>
        <fullName evidence="2">Uncharacterized protein</fullName>
    </submittedName>
</protein>
<reference evidence="3" key="1">
    <citation type="journal article" date="2008" name="Nat. Genet.">
        <title>The Pristionchus pacificus genome provides a unique perspective on nematode lifestyle and parasitism.</title>
        <authorList>
            <person name="Dieterich C."/>
            <person name="Clifton S.W."/>
            <person name="Schuster L.N."/>
            <person name="Chinwalla A."/>
            <person name="Delehaunty K."/>
            <person name="Dinkelacker I."/>
            <person name="Fulton L."/>
            <person name="Fulton R."/>
            <person name="Godfrey J."/>
            <person name="Minx P."/>
            <person name="Mitreva M."/>
            <person name="Roeseler W."/>
            <person name="Tian H."/>
            <person name="Witte H."/>
            <person name="Yang S.P."/>
            <person name="Wilson R.K."/>
            <person name="Sommer R.J."/>
        </authorList>
    </citation>
    <scope>NUCLEOTIDE SEQUENCE [LARGE SCALE GENOMIC DNA]</scope>
    <source>
        <strain evidence="3">PS312</strain>
    </source>
</reference>
<sequence length="475" mass="54230">MADIIKFHSTFNLLDVGIYKKTIASGNITISSGKFIVCAEKFGKSPQTTIIDLADPFNEQRRCPLESAIVHPSGNFIANKIGKCNTHLDIIDVRTAYQVKRGEIEEKLLFWKWIDEKFIGIVTENHVYRWTLEGDSAPVKVFECLPILSECKIVNYRENDTICVLSVESVTELFSGLIQVYNKRTGISNWIESEALSFVKFKLDGNPHPSDILIYSHKEEDGLAKLTLKEINECAFENHQYPEQNFHLPAMPDAEGDFPISIKASTKQGVLYLITKQGYLHLFDLHSNTIFFAMRISKNTIITAAGISQRSMIFVDNSGQASSFSIDQHRMIAYVCQWNPELASKLTRRWIKSDETRRDIPVTNRENKLDSNDPEHFYDSPPSEADSPPSSPLNSHKFHPIPLPRTSSIVSRPLPILSCEGSDEVAKSHLEEQIKERDDIADRYQELQRRYRRVLIMMDRSVCENTSRLIIEEDN</sequence>
<evidence type="ECO:0000313" key="2">
    <source>
        <dbReference type="EnsemblMetazoa" id="PPA04274.1"/>
    </source>
</evidence>
<proteinExistence type="predicted"/>
<dbReference type="GO" id="GO:0032051">
    <property type="term" value="F:clathrin light chain binding"/>
    <property type="evidence" value="ECO:0000318"/>
    <property type="project" value="GO_Central"/>
</dbReference>
<dbReference type="EnsemblMetazoa" id="PPA04274.1">
    <property type="protein sequence ID" value="PPA04274.1"/>
    <property type="gene ID" value="WBGene00093828"/>
</dbReference>
<dbReference type="PANTHER" id="PTHR10292">
    <property type="entry name" value="CLATHRIN HEAVY CHAIN RELATED"/>
    <property type="match status" value="1"/>
</dbReference>
<dbReference type="PANTHER" id="PTHR10292:SF1">
    <property type="entry name" value="CLATHRIN HEAVY CHAIN"/>
    <property type="match status" value="1"/>
</dbReference>
<accession>A0A2A6B9G4</accession>
<dbReference type="OrthoDB" id="5808703at2759"/>
<dbReference type="GO" id="GO:0030130">
    <property type="term" value="C:clathrin coat of trans-Golgi network vesicle"/>
    <property type="evidence" value="ECO:0007669"/>
    <property type="project" value="InterPro"/>
</dbReference>
<organism evidence="2 3">
    <name type="scientific">Pristionchus pacificus</name>
    <name type="common">Parasitic nematode worm</name>
    <dbReference type="NCBI Taxonomy" id="54126"/>
    <lineage>
        <taxon>Eukaryota</taxon>
        <taxon>Metazoa</taxon>
        <taxon>Ecdysozoa</taxon>
        <taxon>Nematoda</taxon>
        <taxon>Chromadorea</taxon>
        <taxon>Rhabditida</taxon>
        <taxon>Rhabditina</taxon>
        <taxon>Diplogasteromorpha</taxon>
        <taxon>Diplogasteroidea</taxon>
        <taxon>Neodiplogasteridae</taxon>
        <taxon>Pristionchus</taxon>
    </lineage>
</organism>
<gene>
    <name evidence="2" type="primary">WBGene00093828</name>
</gene>
<dbReference type="Proteomes" id="UP000005239">
    <property type="component" value="Unassembled WGS sequence"/>
</dbReference>
<reference evidence="2" key="2">
    <citation type="submission" date="2022-06" db="UniProtKB">
        <authorList>
            <consortium name="EnsemblMetazoa"/>
        </authorList>
    </citation>
    <scope>IDENTIFICATION</scope>
    <source>
        <strain evidence="2">PS312</strain>
    </source>
</reference>
<dbReference type="GO" id="GO:0005198">
    <property type="term" value="F:structural molecule activity"/>
    <property type="evidence" value="ECO:0007669"/>
    <property type="project" value="InterPro"/>
</dbReference>
<dbReference type="GO" id="GO:0045334">
    <property type="term" value="C:clathrin-coated endocytic vesicle"/>
    <property type="evidence" value="ECO:0000318"/>
    <property type="project" value="GO_Central"/>
</dbReference>
<feature type="region of interest" description="Disordered" evidence="1">
    <location>
        <begin position="361"/>
        <end position="402"/>
    </location>
</feature>
<dbReference type="AlphaFoldDB" id="A0A2A6B9G4"/>
<dbReference type="GO" id="GO:0006898">
    <property type="term" value="P:receptor-mediated endocytosis"/>
    <property type="evidence" value="ECO:0000318"/>
    <property type="project" value="GO_Central"/>
</dbReference>
<feature type="compositionally biased region" description="Basic and acidic residues" evidence="1">
    <location>
        <begin position="361"/>
        <end position="378"/>
    </location>
</feature>
<dbReference type="GO" id="GO:0005938">
    <property type="term" value="C:cell cortex"/>
    <property type="evidence" value="ECO:0000318"/>
    <property type="project" value="GO_Central"/>
</dbReference>
<evidence type="ECO:0000256" key="1">
    <source>
        <dbReference type="SAM" id="MobiDB-lite"/>
    </source>
</evidence>
<dbReference type="GO" id="GO:0030132">
    <property type="term" value="C:clathrin coat of coated pit"/>
    <property type="evidence" value="ECO:0007669"/>
    <property type="project" value="InterPro"/>
</dbReference>
<dbReference type="SUPFAM" id="SSF50989">
    <property type="entry name" value="Clathrin heavy-chain terminal domain"/>
    <property type="match status" value="1"/>
</dbReference>
<name>A0A2A6B9G4_PRIPA</name>
<evidence type="ECO:0000313" key="3">
    <source>
        <dbReference type="Proteomes" id="UP000005239"/>
    </source>
</evidence>
<keyword evidence="3" id="KW-1185">Reference proteome</keyword>